<dbReference type="Proteomes" id="UP000094067">
    <property type="component" value="Unassembled WGS sequence"/>
</dbReference>
<organism evidence="2 3">
    <name type="scientific">Eisenbergiella tayi</name>
    <dbReference type="NCBI Taxonomy" id="1432052"/>
    <lineage>
        <taxon>Bacteria</taxon>
        <taxon>Bacillati</taxon>
        <taxon>Bacillota</taxon>
        <taxon>Clostridia</taxon>
        <taxon>Lachnospirales</taxon>
        <taxon>Lachnospiraceae</taxon>
        <taxon>Eisenbergiella</taxon>
    </lineage>
</organism>
<evidence type="ECO:0000256" key="1">
    <source>
        <dbReference type="SAM" id="SignalP"/>
    </source>
</evidence>
<name>A0A1E3A0W5_9FIRM</name>
<sequence>MRKKEKKEKFFSSKAMLPGVILLAALLTACGAKTAGSEAAPETVISDGSAVETTAQTVSQTEEAAIQEDGGSPENNCVSFNSGRSRYGWWRGSDKYTEEDYEQVRSYQAAGYENMSVDEFNRMVMDWEDEDAFHKTEEVFQRIFYSLKETDPMADFVYGTLSNTWDECERKHYGICQRQKNPWHSGEAFLETYGDVFGDKEFLTGSYADYSFDYTIPDEQTVTVAQRDGILKSVDEDMQAFLKKQSQEALQDEDAMEKAADAELVRLLKNLGDQVVWEGGRELSYYWNDVYDEEDTEDWYEEKEEKEADWTKQYDLVLKELKFPGYEDMSIAEFNRRINAVFSGYDEDKEDFYDAYDNVIENMEDTDENAEFLLTTVRASQEEYYARQRELYARKQVDPEYEVEISSTREEDVFGDKMVVQMAEGYYTFTYHILDADKLTVKARDAFLAAVSRTVKEEIDSVFGKGGMDEEQLKKVIDKAGKAAGNSYIEYTGCEVGYLYMEDYDE</sequence>
<comment type="caution">
    <text evidence="2">The sequence shown here is derived from an EMBL/GenBank/DDBJ whole genome shotgun (WGS) entry which is preliminary data.</text>
</comment>
<dbReference type="PROSITE" id="PS51257">
    <property type="entry name" value="PROKAR_LIPOPROTEIN"/>
    <property type="match status" value="1"/>
</dbReference>
<accession>A0A1E3A0W5</accession>
<evidence type="ECO:0000313" key="3">
    <source>
        <dbReference type="Proteomes" id="UP000094067"/>
    </source>
</evidence>
<reference evidence="2 3" key="1">
    <citation type="submission" date="2016-07" db="EMBL/GenBank/DDBJ databases">
        <title>Characterization of isolates of Eisenbergiella tayi derived from blood cultures, using whole genome sequencing.</title>
        <authorList>
            <person name="Burdz T."/>
            <person name="Wiebe D."/>
            <person name="Huynh C."/>
            <person name="Bernard K."/>
        </authorList>
    </citation>
    <scope>NUCLEOTIDE SEQUENCE [LARGE SCALE GENOMIC DNA]</scope>
    <source>
        <strain evidence="2 3">NML 110608</strain>
    </source>
</reference>
<dbReference type="EMBL" id="MCGH01000005">
    <property type="protein sequence ID" value="ODM01836.1"/>
    <property type="molecule type" value="Genomic_DNA"/>
</dbReference>
<gene>
    <name evidence="2" type="ORF">BEI61_05829</name>
</gene>
<evidence type="ECO:0000313" key="2">
    <source>
        <dbReference type="EMBL" id="ODM01836.1"/>
    </source>
</evidence>
<dbReference type="AlphaFoldDB" id="A0A1E3A0W5"/>
<keyword evidence="1" id="KW-0732">Signal</keyword>
<feature type="chain" id="PRO_5009122651" evidence="1">
    <location>
        <begin position="35"/>
        <end position="506"/>
    </location>
</feature>
<proteinExistence type="predicted"/>
<protein>
    <submittedName>
        <fullName evidence="2">Uncharacterized protein</fullName>
    </submittedName>
</protein>
<dbReference type="RefSeq" id="WP_069155128.1">
    <property type="nucleotide sequence ID" value="NZ_MCGH01000005.1"/>
</dbReference>
<feature type="signal peptide" evidence="1">
    <location>
        <begin position="1"/>
        <end position="34"/>
    </location>
</feature>